<accession>A0A4Y2WQ22</accession>
<name>A0A4Y2WQ22_ARAVE</name>
<evidence type="ECO:0000313" key="1">
    <source>
        <dbReference type="EMBL" id="GBO38634.1"/>
    </source>
</evidence>
<reference evidence="2 4" key="1">
    <citation type="journal article" date="2019" name="Sci. Rep.">
        <title>Orb-weaving spider Araneus ventricosus genome elucidates the spidroin gene catalogue.</title>
        <authorList>
            <person name="Kono N."/>
            <person name="Nakamura H."/>
            <person name="Ohtoshi R."/>
            <person name="Moran D.A.P."/>
            <person name="Shinohara A."/>
            <person name="Yoshida Y."/>
            <person name="Fujiwara M."/>
            <person name="Mori M."/>
            <person name="Tomita M."/>
            <person name="Arakawa K."/>
        </authorList>
    </citation>
    <scope>NUCLEOTIDE SEQUENCE [LARGE SCALE GENOMIC DNA]</scope>
</reference>
<proteinExistence type="predicted"/>
<dbReference type="EMBL" id="BGPR01063432">
    <property type="protein sequence ID" value="GBO38634.1"/>
    <property type="molecule type" value="Genomic_DNA"/>
</dbReference>
<dbReference type="EMBL" id="BGPR01063523">
    <property type="protein sequence ID" value="GBO38711.1"/>
    <property type="molecule type" value="Genomic_DNA"/>
</dbReference>
<dbReference type="OrthoDB" id="8063525at2759"/>
<evidence type="ECO:0000313" key="4">
    <source>
        <dbReference type="Proteomes" id="UP000499080"/>
    </source>
</evidence>
<comment type="caution">
    <text evidence="2">The sequence shown here is derived from an EMBL/GenBank/DDBJ whole genome shotgun (WGS) entry which is preliminary data.</text>
</comment>
<keyword evidence="4" id="KW-1185">Reference proteome</keyword>
<organism evidence="2 4">
    <name type="scientific">Araneus ventricosus</name>
    <name type="common">Orbweaver spider</name>
    <name type="synonym">Epeira ventricosa</name>
    <dbReference type="NCBI Taxonomy" id="182803"/>
    <lineage>
        <taxon>Eukaryota</taxon>
        <taxon>Metazoa</taxon>
        <taxon>Ecdysozoa</taxon>
        <taxon>Arthropoda</taxon>
        <taxon>Chelicerata</taxon>
        <taxon>Arachnida</taxon>
        <taxon>Araneae</taxon>
        <taxon>Araneomorphae</taxon>
        <taxon>Entelegynae</taxon>
        <taxon>Araneoidea</taxon>
        <taxon>Araneidae</taxon>
        <taxon>Araneus</taxon>
    </lineage>
</organism>
<sequence>MTSAPPQTGILDSPLPQAYVEPLTYLELYSRRKAFVNIFWRHPPAHSWYRSEGPDATIHFKGGRKDQTALARLTSGHLKTLRFSRGDKKFNICPKCNMVEATPQHLLDCVALVYDDLLMRPDFVLAVMKANDLMDLILFRSEGLERREDISALSSKWEGTCNCGKTEKTNDQFPLQTGAKNKIKPRLLLNSSYLEWIFRRQRDNLANRQ</sequence>
<dbReference type="AlphaFoldDB" id="A0A4Y2WQ22"/>
<protein>
    <submittedName>
        <fullName evidence="2">Uncharacterized protein</fullName>
    </submittedName>
</protein>
<evidence type="ECO:0000313" key="3">
    <source>
        <dbReference type="EMBL" id="GBO38711.1"/>
    </source>
</evidence>
<evidence type="ECO:0000313" key="2">
    <source>
        <dbReference type="EMBL" id="GBO38704.1"/>
    </source>
</evidence>
<dbReference type="EMBL" id="BGPR01063518">
    <property type="protein sequence ID" value="GBO38704.1"/>
    <property type="molecule type" value="Genomic_DNA"/>
</dbReference>
<dbReference type="Proteomes" id="UP000499080">
    <property type="component" value="Unassembled WGS sequence"/>
</dbReference>
<gene>
    <name evidence="2" type="ORF">AVEN_125699_1</name>
    <name evidence="3" type="ORF">AVEN_215135_1</name>
    <name evidence="1" type="ORF">AVEN_39514_1</name>
</gene>